<feature type="chain" id="PRO_5015470825" description="Lipoprotein" evidence="2">
    <location>
        <begin position="19"/>
        <end position="185"/>
    </location>
</feature>
<organism evidence="3 4">
    <name type="scientific">Alitibacter langaaensis DSM 22999</name>
    <dbReference type="NCBI Taxonomy" id="1122935"/>
    <lineage>
        <taxon>Bacteria</taxon>
        <taxon>Pseudomonadati</taxon>
        <taxon>Pseudomonadota</taxon>
        <taxon>Gammaproteobacteria</taxon>
        <taxon>Pasteurellales</taxon>
        <taxon>Pasteurellaceae</taxon>
        <taxon>Alitibacter</taxon>
    </lineage>
</organism>
<name>A0A2U0SK00_9PAST</name>
<gene>
    <name evidence="3" type="ORF">C8D76_1264</name>
</gene>
<sequence length="185" mass="20051">MKKSLSLTLLLAIVTLTACDKLKGVEKPAQPAPQTQVPTAQPQSLTDALQHQSQSGTQDLMLALFNQSVKVTAMARNIVTDAEKNEGSLVVYRVENTSKKPLTSVAWTTAFTLNNQIIYTTNVVLDLNKQPIPAGSATDVRTLDLFKNMSEQSKAIIQDPTKQLGVIIVAREVSFADGSRVIVSE</sequence>
<evidence type="ECO:0008006" key="5">
    <source>
        <dbReference type="Google" id="ProtNLM"/>
    </source>
</evidence>
<comment type="caution">
    <text evidence="3">The sequence shown here is derived from an EMBL/GenBank/DDBJ whole genome shotgun (WGS) entry which is preliminary data.</text>
</comment>
<keyword evidence="4" id="KW-1185">Reference proteome</keyword>
<keyword evidence="2" id="KW-0732">Signal</keyword>
<feature type="signal peptide" evidence="2">
    <location>
        <begin position="1"/>
        <end position="18"/>
    </location>
</feature>
<feature type="region of interest" description="Disordered" evidence="1">
    <location>
        <begin position="27"/>
        <end position="51"/>
    </location>
</feature>
<evidence type="ECO:0000313" key="4">
    <source>
        <dbReference type="Proteomes" id="UP000245909"/>
    </source>
</evidence>
<dbReference type="AlphaFoldDB" id="A0A2U0SK00"/>
<evidence type="ECO:0000256" key="2">
    <source>
        <dbReference type="SAM" id="SignalP"/>
    </source>
</evidence>
<reference evidence="3 4" key="1">
    <citation type="submission" date="2018-05" db="EMBL/GenBank/DDBJ databases">
        <title>Genomic Encyclopedia of Type Strains, Phase IV (KMG-IV): sequencing the most valuable type-strain genomes for metagenomic binning, comparative biology and taxonomic classification.</title>
        <authorList>
            <person name="Goeker M."/>
        </authorList>
    </citation>
    <scope>NUCLEOTIDE SEQUENCE [LARGE SCALE GENOMIC DNA]</scope>
    <source>
        <strain evidence="3 4">DSM 22999</strain>
    </source>
</reference>
<proteinExistence type="predicted"/>
<dbReference type="PROSITE" id="PS51257">
    <property type="entry name" value="PROKAR_LIPOPROTEIN"/>
    <property type="match status" value="1"/>
</dbReference>
<protein>
    <recommendedName>
        <fullName evidence="5">Lipoprotein</fullName>
    </recommendedName>
</protein>
<evidence type="ECO:0000256" key="1">
    <source>
        <dbReference type="SAM" id="MobiDB-lite"/>
    </source>
</evidence>
<accession>A0A2U0SK00</accession>
<evidence type="ECO:0000313" key="3">
    <source>
        <dbReference type="EMBL" id="PVX31667.1"/>
    </source>
</evidence>
<dbReference type="Proteomes" id="UP000245909">
    <property type="component" value="Unassembled WGS sequence"/>
</dbReference>
<dbReference type="OrthoDB" id="5677528at2"/>
<dbReference type="EMBL" id="QENU01000026">
    <property type="protein sequence ID" value="PVX31667.1"/>
    <property type="molecule type" value="Genomic_DNA"/>
</dbReference>
<feature type="compositionally biased region" description="Low complexity" evidence="1">
    <location>
        <begin position="28"/>
        <end position="43"/>
    </location>
</feature>
<dbReference type="RefSeq" id="WP_116632584.1">
    <property type="nucleotide sequence ID" value="NZ_QENU01000026.1"/>
</dbReference>